<dbReference type="InterPro" id="IPR025358">
    <property type="entry name" value="DUF4262"/>
</dbReference>
<reference evidence="2" key="1">
    <citation type="submission" date="2020-12" db="EMBL/GenBank/DDBJ databases">
        <title>Enhanced detection system for hospital associated transmission using whole genome sequencing surveillance.</title>
        <authorList>
            <person name="Harrison L.H."/>
            <person name="Van Tyne D."/>
            <person name="Marsh J.W."/>
            <person name="Griffith M.P."/>
            <person name="Snyder D.J."/>
            <person name="Cooper V.S."/>
            <person name="Mustapha M."/>
        </authorList>
    </citation>
    <scope>NUCLEOTIDE SEQUENCE</scope>
    <source>
        <strain evidence="2">PSB00042</strain>
    </source>
</reference>
<feature type="region of interest" description="Disordered" evidence="1">
    <location>
        <begin position="146"/>
        <end position="169"/>
    </location>
</feature>
<accession>A0A8I1EDG9</accession>
<feature type="compositionally biased region" description="Basic and acidic residues" evidence="1">
    <location>
        <begin position="152"/>
        <end position="161"/>
    </location>
</feature>
<proteinExistence type="predicted"/>
<dbReference type="EMBL" id="JAEHTE010000002">
    <property type="protein sequence ID" value="MBI6883258.1"/>
    <property type="molecule type" value="Genomic_DNA"/>
</dbReference>
<evidence type="ECO:0000313" key="3">
    <source>
        <dbReference type="Proteomes" id="UP000637061"/>
    </source>
</evidence>
<sequence length="169" mass="19933">MATTIHQQQTAIENIQLYGIHLHGQCPEKPGDHGYIYTVGMTKYGLPELICFGLPHNRMAGYFNYMFQEMYEGRISKDIKRDDDFWTFSTYLDDVDTFVLRRHAELVFDVFKRPHIPKFKQVVWPDNKGYYPWEKQCSAEIKARQPYFGTRTKRDKDHTPDQDQSLSVG</sequence>
<evidence type="ECO:0000256" key="1">
    <source>
        <dbReference type="SAM" id="MobiDB-lite"/>
    </source>
</evidence>
<dbReference type="Proteomes" id="UP000637061">
    <property type="component" value="Unassembled WGS sequence"/>
</dbReference>
<evidence type="ECO:0000313" key="2">
    <source>
        <dbReference type="EMBL" id="MBI6883258.1"/>
    </source>
</evidence>
<protein>
    <submittedName>
        <fullName evidence="2">DUF4262 domain-containing protein</fullName>
    </submittedName>
</protein>
<organism evidence="2 3">
    <name type="scientific">Pseudomonas putida</name>
    <name type="common">Arthrobacter siderocapsulatus</name>
    <dbReference type="NCBI Taxonomy" id="303"/>
    <lineage>
        <taxon>Bacteria</taxon>
        <taxon>Pseudomonadati</taxon>
        <taxon>Pseudomonadota</taxon>
        <taxon>Gammaproteobacteria</taxon>
        <taxon>Pseudomonadales</taxon>
        <taxon>Pseudomonadaceae</taxon>
        <taxon>Pseudomonas</taxon>
    </lineage>
</organism>
<comment type="caution">
    <text evidence="2">The sequence shown here is derived from an EMBL/GenBank/DDBJ whole genome shotgun (WGS) entry which is preliminary data.</text>
</comment>
<dbReference type="AlphaFoldDB" id="A0A8I1EDG9"/>
<dbReference type="Pfam" id="PF14081">
    <property type="entry name" value="DUF4262"/>
    <property type="match status" value="1"/>
</dbReference>
<dbReference type="RefSeq" id="WP_198746871.1">
    <property type="nucleotide sequence ID" value="NZ_JAEHTE010000002.1"/>
</dbReference>
<name>A0A8I1EDG9_PSEPU</name>
<gene>
    <name evidence="2" type="ORF">JEU22_04970</name>
</gene>